<protein>
    <submittedName>
        <fullName evidence="1">Uncharacterized protein</fullName>
    </submittedName>
</protein>
<dbReference type="EMBL" id="JALJOU010000103">
    <property type="protein sequence ID" value="KAK9821326.1"/>
    <property type="molecule type" value="Genomic_DNA"/>
</dbReference>
<organism evidence="1 2">
    <name type="scientific">Elliptochloris bilobata</name>
    <dbReference type="NCBI Taxonomy" id="381761"/>
    <lineage>
        <taxon>Eukaryota</taxon>
        <taxon>Viridiplantae</taxon>
        <taxon>Chlorophyta</taxon>
        <taxon>core chlorophytes</taxon>
        <taxon>Trebouxiophyceae</taxon>
        <taxon>Trebouxiophyceae incertae sedis</taxon>
        <taxon>Elliptochloris clade</taxon>
        <taxon>Elliptochloris</taxon>
    </lineage>
</organism>
<keyword evidence="2" id="KW-1185">Reference proteome</keyword>
<name>A0AAW1QIN9_9CHLO</name>
<evidence type="ECO:0000313" key="1">
    <source>
        <dbReference type="EMBL" id="KAK9821326.1"/>
    </source>
</evidence>
<reference evidence="1 2" key="1">
    <citation type="journal article" date="2024" name="Nat. Commun.">
        <title>Phylogenomics reveals the evolutionary origins of lichenization in chlorophyte algae.</title>
        <authorList>
            <person name="Puginier C."/>
            <person name="Libourel C."/>
            <person name="Otte J."/>
            <person name="Skaloud P."/>
            <person name="Haon M."/>
            <person name="Grisel S."/>
            <person name="Petersen M."/>
            <person name="Berrin J.G."/>
            <person name="Delaux P.M."/>
            <person name="Dal Grande F."/>
            <person name="Keller J."/>
        </authorList>
    </citation>
    <scope>NUCLEOTIDE SEQUENCE [LARGE SCALE GENOMIC DNA]</scope>
    <source>
        <strain evidence="1 2">SAG 245.80</strain>
    </source>
</reference>
<comment type="caution">
    <text evidence="1">The sequence shown here is derived from an EMBL/GenBank/DDBJ whole genome shotgun (WGS) entry which is preliminary data.</text>
</comment>
<dbReference type="AlphaFoldDB" id="A0AAW1QIN9"/>
<gene>
    <name evidence="1" type="ORF">WJX81_004815</name>
</gene>
<dbReference type="Proteomes" id="UP001445335">
    <property type="component" value="Unassembled WGS sequence"/>
</dbReference>
<sequence length="91" mass="9822">MQVRRCSSSSAQRRPACPLQPARLGTRMGLGKYIVEKHSKIAAVVLPASIAFGCGYTLKNGTNPFTDLKSWATGSEAPQGAYSYQFKLGNK</sequence>
<evidence type="ECO:0000313" key="2">
    <source>
        <dbReference type="Proteomes" id="UP001445335"/>
    </source>
</evidence>
<accession>A0AAW1QIN9</accession>
<proteinExistence type="predicted"/>